<sequence>MNTKEIINILPENIIKLVNLEKMGLLQEIRIKAGKKTILQLGEDEIITNYIATLEDIKAILQRISNYSIYAYDEEIRQGYITIRGGHRVGICGTCVIERGNVKTIKDVASLNIRICNEIIGCSNKIFNYIIQGREVLNTIIISPPRCGKTTLLRDLGRNISNGIKNINFSGKKVCVIDERSEISSCYNGMPQLDVGLRTDVLDGCPKSEGIMMVIRSMSPEVIMCDEIGTIPDMDSIIKAANSGVSIITTIHGYGIEDLYAREVFKDIMENNIFSRAIVLSNKEGVGTVDYIYDFKKKSHIYRG</sequence>
<reference evidence="4 5" key="1">
    <citation type="submission" date="2021-06" db="EMBL/GenBank/DDBJ databases">
        <authorList>
            <person name="Sun Q."/>
            <person name="Li D."/>
        </authorList>
    </citation>
    <scope>NUCLEOTIDE SEQUENCE [LARGE SCALE GENOMIC DNA]</scope>
    <source>
        <strain evidence="4 5">MSJ-11</strain>
    </source>
</reference>
<name>A0ABS6EEQ0_9CLOT</name>
<keyword evidence="2" id="KW-0067">ATP-binding</keyword>
<dbReference type="InterPro" id="IPR014217">
    <property type="entry name" value="Spore_III_AA"/>
</dbReference>
<accession>A0ABS6EEQ0</accession>
<evidence type="ECO:0000256" key="1">
    <source>
        <dbReference type="ARBA" id="ARBA00022741"/>
    </source>
</evidence>
<organism evidence="4 5">
    <name type="scientific">Clostridium mobile</name>
    <dbReference type="NCBI Taxonomy" id="2841512"/>
    <lineage>
        <taxon>Bacteria</taxon>
        <taxon>Bacillati</taxon>
        <taxon>Bacillota</taxon>
        <taxon>Clostridia</taxon>
        <taxon>Eubacteriales</taxon>
        <taxon>Clostridiaceae</taxon>
        <taxon>Clostridium</taxon>
    </lineage>
</organism>
<keyword evidence="1" id="KW-0547">Nucleotide-binding</keyword>
<feature type="domain" description="AAA+ ATPase" evidence="3">
    <location>
        <begin position="135"/>
        <end position="284"/>
    </location>
</feature>
<dbReference type="RefSeq" id="WP_216438270.1">
    <property type="nucleotide sequence ID" value="NZ_JAHLQF010000001.1"/>
</dbReference>
<evidence type="ECO:0000259" key="3">
    <source>
        <dbReference type="SMART" id="SM00382"/>
    </source>
</evidence>
<dbReference type="PANTHER" id="PTHR20953">
    <property type="entry name" value="KINASE-RELATED"/>
    <property type="match status" value="1"/>
</dbReference>
<dbReference type="NCBIfam" id="TIGR02858">
    <property type="entry name" value="spore_III_AA"/>
    <property type="match status" value="1"/>
</dbReference>
<proteinExistence type="predicted"/>
<dbReference type="Proteomes" id="UP000726170">
    <property type="component" value="Unassembled WGS sequence"/>
</dbReference>
<gene>
    <name evidence="4" type="primary">spoIIIAA</name>
    <name evidence="4" type="ORF">KQI86_01345</name>
</gene>
<evidence type="ECO:0000313" key="4">
    <source>
        <dbReference type="EMBL" id="MBU5482950.1"/>
    </source>
</evidence>
<dbReference type="PANTHER" id="PTHR20953:SF3">
    <property type="entry name" value="P-LOOP CONTAINING NUCLEOSIDE TRIPHOSPHATE HYDROLASES SUPERFAMILY PROTEIN"/>
    <property type="match status" value="1"/>
</dbReference>
<dbReference type="Pfam" id="PF19568">
    <property type="entry name" value="Spore_III_AA"/>
    <property type="match status" value="1"/>
</dbReference>
<comment type="caution">
    <text evidence="4">The sequence shown here is derived from an EMBL/GenBank/DDBJ whole genome shotgun (WGS) entry which is preliminary data.</text>
</comment>
<protein>
    <submittedName>
        <fullName evidence="4">Stage III sporulation protein AA</fullName>
    </submittedName>
</protein>
<dbReference type="EMBL" id="JAHLQF010000001">
    <property type="protein sequence ID" value="MBU5482950.1"/>
    <property type="molecule type" value="Genomic_DNA"/>
</dbReference>
<dbReference type="SMART" id="SM00382">
    <property type="entry name" value="AAA"/>
    <property type="match status" value="1"/>
</dbReference>
<evidence type="ECO:0000256" key="2">
    <source>
        <dbReference type="ARBA" id="ARBA00022840"/>
    </source>
</evidence>
<evidence type="ECO:0000313" key="5">
    <source>
        <dbReference type="Proteomes" id="UP000726170"/>
    </source>
</evidence>
<keyword evidence="5" id="KW-1185">Reference proteome</keyword>
<dbReference type="InterPro" id="IPR045735">
    <property type="entry name" value="Spore_III_AA_AAA+_ATPase"/>
</dbReference>
<dbReference type="InterPro" id="IPR003593">
    <property type="entry name" value="AAA+_ATPase"/>
</dbReference>